<gene>
    <name evidence="1" type="ORF">L0635_05230</name>
</gene>
<comment type="caution">
    <text evidence="1">The sequence shown here is derived from an EMBL/GenBank/DDBJ whole genome shotgun (WGS) entry which is preliminary data.</text>
</comment>
<name>A0ABT4IS39_9GAMM</name>
<accession>A0ABT4IS39</accession>
<evidence type="ECO:0000313" key="1">
    <source>
        <dbReference type="EMBL" id="MCZ0926485.1"/>
    </source>
</evidence>
<evidence type="ECO:0000313" key="2">
    <source>
        <dbReference type="Proteomes" id="UP001321125"/>
    </source>
</evidence>
<dbReference type="Proteomes" id="UP001321125">
    <property type="component" value="Unassembled WGS sequence"/>
</dbReference>
<organism evidence="1 2">
    <name type="scientific">Vreelandella janggokensis</name>
    <dbReference type="NCBI Taxonomy" id="370767"/>
    <lineage>
        <taxon>Bacteria</taxon>
        <taxon>Pseudomonadati</taxon>
        <taxon>Pseudomonadota</taxon>
        <taxon>Gammaproteobacteria</taxon>
        <taxon>Oceanospirillales</taxon>
        <taxon>Halomonadaceae</taxon>
        <taxon>Vreelandella</taxon>
    </lineage>
</organism>
<proteinExistence type="predicted"/>
<protein>
    <submittedName>
        <fullName evidence="1">Uncharacterized protein</fullName>
    </submittedName>
</protein>
<sequence length="72" mass="8089">MAIDTIEEALVDMGHTLQQTRMTEAVRSALKEGNAYEVTITISNGRKNGNFVNMHGRVVSEQQPYGRLIRLK</sequence>
<dbReference type="EMBL" id="JAKNQU010000002">
    <property type="protein sequence ID" value="MCZ0926485.1"/>
    <property type="molecule type" value="Genomic_DNA"/>
</dbReference>
<dbReference type="RefSeq" id="WP_268901316.1">
    <property type="nucleotide sequence ID" value="NZ_JAKNQT010000001.1"/>
</dbReference>
<reference evidence="1 2" key="1">
    <citation type="submission" date="2022-02" db="EMBL/GenBank/DDBJ databases">
        <title>Study of halophilic communities from a Mexican lake.</title>
        <authorList>
            <person name="Hernandez-Soto L.M."/>
            <person name="Martinez-Abarca F."/>
            <person name="Ramirez-Saad H.C."/>
            <person name="Aguirre-Garrido J.F."/>
        </authorList>
    </citation>
    <scope>NUCLEOTIDE SEQUENCE [LARGE SCALE GENOMIC DNA]</scope>
    <source>
        <strain evidence="1 2">Hjan13</strain>
    </source>
</reference>
<keyword evidence="2" id="KW-1185">Reference proteome</keyword>